<dbReference type="Gene3D" id="3.90.220.20">
    <property type="entry name" value="DNA methylase specificity domains"/>
    <property type="match status" value="2"/>
</dbReference>
<evidence type="ECO:0000256" key="2">
    <source>
        <dbReference type="ARBA" id="ARBA00022747"/>
    </source>
</evidence>
<gene>
    <name evidence="5" type="ORF">DPV97_04740</name>
</gene>
<keyword evidence="3" id="KW-0238">DNA-binding</keyword>
<dbReference type="CDD" id="cd17246">
    <property type="entry name" value="RMtype1_S_SonII-TRD2-CR2_like"/>
    <property type="match status" value="1"/>
</dbReference>
<dbReference type="GO" id="GO:0009307">
    <property type="term" value="P:DNA restriction-modification system"/>
    <property type="evidence" value="ECO:0007669"/>
    <property type="project" value="UniProtKB-KW"/>
</dbReference>
<dbReference type="SUPFAM" id="SSF116734">
    <property type="entry name" value="DNA methylase specificity domain"/>
    <property type="match status" value="2"/>
</dbReference>
<keyword evidence="2" id="KW-0680">Restriction system</keyword>
<evidence type="ECO:0000313" key="6">
    <source>
        <dbReference type="Proteomes" id="UP000253763"/>
    </source>
</evidence>
<comment type="similarity">
    <text evidence="1">Belongs to the type-I restriction system S methylase family.</text>
</comment>
<proteinExistence type="inferred from homology"/>
<keyword evidence="5" id="KW-0540">Nuclease</keyword>
<dbReference type="Proteomes" id="UP000253763">
    <property type="component" value="Unassembled WGS sequence"/>
</dbReference>
<comment type="caution">
    <text evidence="5">The sequence shown here is derived from an EMBL/GenBank/DDBJ whole genome shotgun (WGS) entry which is preliminary data.</text>
</comment>
<feature type="domain" description="Type I restriction modification DNA specificity" evidence="4">
    <location>
        <begin position="349"/>
        <end position="515"/>
    </location>
</feature>
<evidence type="ECO:0000259" key="4">
    <source>
        <dbReference type="Pfam" id="PF01420"/>
    </source>
</evidence>
<dbReference type="PANTHER" id="PTHR43140">
    <property type="entry name" value="TYPE-1 RESTRICTION ENZYME ECOKI SPECIFICITY PROTEIN"/>
    <property type="match status" value="1"/>
</dbReference>
<evidence type="ECO:0000256" key="1">
    <source>
        <dbReference type="ARBA" id="ARBA00010923"/>
    </source>
</evidence>
<dbReference type="CDD" id="cd17521">
    <property type="entry name" value="RMtype1_S_Sau13435ORF2165P_TRD2-CR2_like"/>
    <property type="match status" value="1"/>
</dbReference>
<dbReference type="GO" id="GO:0003677">
    <property type="term" value="F:DNA binding"/>
    <property type="evidence" value="ECO:0007669"/>
    <property type="project" value="UniProtKB-KW"/>
</dbReference>
<evidence type="ECO:0000256" key="3">
    <source>
        <dbReference type="ARBA" id="ARBA00023125"/>
    </source>
</evidence>
<keyword evidence="5" id="KW-0378">Hydrolase</keyword>
<organism evidence="5 6">
    <name type="scientific">Haemophilus parainfluenzae</name>
    <dbReference type="NCBI Taxonomy" id="729"/>
    <lineage>
        <taxon>Bacteria</taxon>
        <taxon>Pseudomonadati</taxon>
        <taxon>Pseudomonadota</taxon>
        <taxon>Gammaproteobacteria</taxon>
        <taxon>Pasteurellales</taxon>
        <taxon>Pasteurellaceae</taxon>
        <taxon>Haemophilus</taxon>
    </lineage>
</organism>
<protein>
    <submittedName>
        <fullName evidence="5">Restriction endonuclease subunit S</fullName>
    </submittedName>
</protein>
<reference evidence="5 6" key="1">
    <citation type="submission" date="2018-05" db="EMBL/GenBank/DDBJ databases">
        <title>Draft Genome Sequences for a Diverse set of 7 Haemophilus Species.</title>
        <authorList>
            <person name="Nichols M."/>
            <person name="Topaz N."/>
            <person name="Wang X."/>
            <person name="Wang X."/>
            <person name="Boxrud D."/>
        </authorList>
    </citation>
    <scope>NUCLEOTIDE SEQUENCE [LARGE SCALE GENOMIC DNA]</scope>
    <source>
        <strain evidence="5 6">C2008003258</strain>
    </source>
</reference>
<dbReference type="RefSeq" id="WP_070714787.1">
    <property type="nucleotide sequence ID" value="NZ_QEPZ01000003.1"/>
</dbReference>
<dbReference type="REBASE" id="300417">
    <property type="entry name" value="S.Hpa3258ORF4745P"/>
</dbReference>
<dbReference type="AlphaFoldDB" id="A0AB37IGM1"/>
<accession>A0AB37IGM1</accession>
<feature type="domain" description="Type I restriction modification DNA specificity" evidence="4">
    <location>
        <begin position="86"/>
        <end position="250"/>
    </location>
</feature>
<dbReference type="GO" id="GO:0004519">
    <property type="term" value="F:endonuclease activity"/>
    <property type="evidence" value="ECO:0007669"/>
    <property type="project" value="UniProtKB-KW"/>
</dbReference>
<evidence type="ECO:0000313" key="5">
    <source>
        <dbReference type="EMBL" id="RDE92407.1"/>
    </source>
</evidence>
<dbReference type="EMBL" id="QEPZ01000003">
    <property type="protein sequence ID" value="RDE92407.1"/>
    <property type="molecule type" value="Genomic_DNA"/>
</dbReference>
<dbReference type="Pfam" id="PF01420">
    <property type="entry name" value="Methylase_S"/>
    <property type="match status" value="2"/>
</dbReference>
<keyword evidence="5" id="KW-0255">Endonuclease</keyword>
<name>A0AB37IGM1_HAEPA</name>
<sequence length="518" mass="59005">MKAQQLKNAILQLAIQGKLVPQDPNDEPASELIKCIQSEKERLISEKKIKKPKVKSEIVVRDGLSYEIVNGVERCITDELPFEIPESWCWVRLNDYLDVRDGTHDTPKYVVSGIPLVTSKNLNNGKLDFSNIKYISEEDHKQISLRSGVNVGDILFAMIGSIGNPVLIKENSNFSIKNIGLFKKYISDISMEYVYYMLLKLQGDMRKKSSGGVQSFVSLSFLRDYLIPLPPLNEQKRIVAKIEELLPFIEEYDKKEQKLTTLNQQFPDQLKKSILQAAIQGQLVAQDPNDEPASELIKRIQAEKERLISEKKIKKPKVKSGIVVRDGLPYEIINGVERCIADELPFEIPESWCWMRLSEICSNIHYGYTASASSKGTHKLLRITDIQNNKVSWNDVPFCSLSEKEAENYTLKKGNIVIARTGGTIGKSFLINNIQEQSVFASYLIRIVLLSHVYEKYISYYLNSPFYWEQLRSYSMGTGQPNVNSVSLGCLFIPLPPLSEQKRIVQKIEEVFSHIESL</sequence>
<dbReference type="InterPro" id="IPR051212">
    <property type="entry name" value="Type-I_RE_S_subunit"/>
</dbReference>
<dbReference type="InterPro" id="IPR000055">
    <property type="entry name" value="Restrct_endonuc_typeI_TRD"/>
</dbReference>
<dbReference type="InterPro" id="IPR044946">
    <property type="entry name" value="Restrct_endonuc_typeI_TRD_sf"/>
</dbReference>
<dbReference type="PANTHER" id="PTHR43140:SF1">
    <property type="entry name" value="TYPE I RESTRICTION ENZYME ECOKI SPECIFICITY SUBUNIT"/>
    <property type="match status" value="1"/>
</dbReference>